<keyword evidence="3" id="KW-1185">Reference proteome</keyword>
<proteinExistence type="predicted"/>
<sequence length="102" mass="11181">MDDGAVRRGGGPPSRWDGVQPPVQVGQRRGGRGDGAVAVEQRLEERRTGEPVEDEVRTSDPVNRRRREAVRPDVRHDGPGCSPRAWSMTMPRTMITGGLLSP</sequence>
<name>A0A418KTQ7_9ACTN</name>
<dbReference type="EMBL" id="QUAL01000072">
    <property type="protein sequence ID" value="RIQ29573.1"/>
    <property type="molecule type" value="Genomic_DNA"/>
</dbReference>
<dbReference type="AlphaFoldDB" id="A0A418KTQ7"/>
<evidence type="ECO:0000256" key="1">
    <source>
        <dbReference type="SAM" id="MobiDB-lite"/>
    </source>
</evidence>
<feature type="compositionally biased region" description="Basic and acidic residues" evidence="1">
    <location>
        <begin position="41"/>
        <end position="58"/>
    </location>
</feature>
<protein>
    <submittedName>
        <fullName evidence="2">Uncharacterized protein</fullName>
    </submittedName>
</protein>
<accession>A0A418KTQ7</accession>
<feature type="compositionally biased region" description="Low complexity" evidence="1">
    <location>
        <begin position="17"/>
        <end position="27"/>
    </location>
</feature>
<organism evidence="2 3">
    <name type="scientific">Jiangella rhizosphaerae</name>
    <dbReference type="NCBI Taxonomy" id="2293569"/>
    <lineage>
        <taxon>Bacteria</taxon>
        <taxon>Bacillati</taxon>
        <taxon>Actinomycetota</taxon>
        <taxon>Actinomycetes</taxon>
        <taxon>Jiangellales</taxon>
        <taxon>Jiangellaceae</taxon>
        <taxon>Jiangella</taxon>
    </lineage>
</organism>
<reference evidence="2 3" key="1">
    <citation type="submission" date="2018-09" db="EMBL/GenBank/DDBJ databases">
        <title>Isolation, diversity and antifungal activity of actinobacteria from wheat.</title>
        <authorList>
            <person name="Han C."/>
        </authorList>
    </citation>
    <scope>NUCLEOTIDE SEQUENCE [LARGE SCALE GENOMIC DNA]</scope>
    <source>
        <strain evidence="2 3">NEAU-YY265</strain>
    </source>
</reference>
<dbReference type="Proteomes" id="UP000284057">
    <property type="component" value="Unassembled WGS sequence"/>
</dbReference>
<evidence type="ECO:0000313" key="3">
    <source>
        <dbReference type="Proteomes" id="UP000284057"/>
    </source>
</evidence>
<feature type="compositionally biased region" description="Basic and acidic residues" evidence="1">
    <location>
        <begin position="69"/>
        <end position="78"/>
    </location>
</feature>
<evidence type="ECO:0000313" key="2">
    <source>
        <dbReference type="EMBL" id="RIQ29573.1"/>
    </source>
</evidence>
<gene>
    <name evidence="2" type="ORF">DY240_08375</name>
</gene>
<comment type="caution">
    <text evidence="2">The sequence shown here is derived from an EMBL/GenBank/DDBJ whole genome shotgun (WGS) entry which is preliminary data.</text>
</comment>
<feature type="region of interest" description="Disordered" evidence="1">
    <location>
        <begin position="1"/>
        <end position="102"/>
    </location>
</feature>